<name>A0A917CWV8_9GAMM</name>
<feature type="binding site" evidence="8">
    <location>
        <position position="51"/>
    </location>
    <ligand>
        <name>substrate</name>
    </ligand>
</feature>
<dbReference type="InterPro" id="IPR027417">
    <property type="entry name" value="P-loop_NTPase"/>
</dbReference>
<comment type="cofactor">
    <cofactor evidence="8">
        <name>Mg(2+)</name>
        <dbReference type="ChEBI" id="CHEBI:18420"/>
    </cofactor>
</comment>
<dbReference type="GO" id="GO:0005829">
    <property type="term" value="C:cytosol"/>
    <property type="evidence" value="ECO:0007669"/>
    <property type="project" value="TreeGrafter"/>
</dbReference>
<comment type="subcellular location">
    <subcellularLocation>
        <location evidence="8">Cytoplasm</location>
    </subcellularLocation>
</comment>
<feature type="active site" evidence="8">
    <location>
        <position position="47"/>
    </location>
</feature>
<dbReference type="CDD" id="cd03109">
    <property type="entry name" value="DTBS"/>
    <property type="match status" value="1"/>
</dbReference>
<evidence type="ECO:0000313" key="9">
    <source>
        <dbReference type="EMBL" id="GGF98387.1"/>
    </source>
</evidence>
<evidence type="ECO:0000256" key="5">
    <source>
        <dbReference type="ARBA" id="ARBA00022756"/>
    </source>
</evidence>
<dbReference type="GO" id="GO:0005524">
    <property type="term" value="F:ATP binding"/>
    <property type="evidence" value="ECO:0007669"/>
    <property type="project" value="UniProtKB-UniRule"/>
</dbReference>
<dbReference type="EMBL" id="BMFO01000006">
    <property type="protein sequence ID" value="GGF98387.1"/>
    <property type="molecule type" value="Genomic_DNA"/>
</dbReference>
<feature type="binding site" evidence="8">
    <location>
        <position position="26"/>
    </location>
    <ligand>
        <name>Mg(2+)</name>
        <dbReference type="ChEBI" id="CHEBI:18420"/>
    </ligand>
</feature>
<feature type="binding site" evidence="8">
    <location>
        <begin position="125"/>
        <end position="128"/>
    </location>
    <ligand>
        <name>ATP</name>
        <dbReference type="ChEBI" id="CHEBI:30616"/>
    </ligand>
</feature>
<dbReference type="FunFam" id="3.40.50.300:FF:000292">
    <property type="entry name" value="ATP-dependent dethiobiotin synthetase BioD"/>
    <property type="match status" value="1"/>
</dbReference>
<evidence type="ECO:0000256" key="4">
    <source>
        <dbReference type="ARBA" id="ARBA00022741"/>
    </source>
</evidence>
<keyword evidence="10" id="KW-1185">Reference proteome</keyword>
<dbReference type="PANTHER" id="PTHR43210:SF5">
    <property type="entry name" value="DETHIOBIOTIN SYNTHETASE"/>
    <property type="match status" value="1"/>
</dbReference>
<comment type="caution">
    <text evidence="9">The sequence shown here is derived from an EMBL/GenBank/DDBJ whole genome shotgun (WGS) entry which is preliminary data.</text>
</comment>
<evidence type="ECO:0000256" key="6">
    <source>
        <dbReference type="ARBA" id="ARBA00022840"/>
    </source>
</evidence>
<feature type="binding site" evidence="8">
    <location>
        <position position="64"/>
    </location>
    <ligand>
        <name>ATP</name>
        <dbReference type="ChEBI" id="CHEBI:30616"/>
    </ligand>
</feature>
<dbReference type="GO" id="GO:0009102">
    <property type="term" value="P:biotin biosynthetic process"/>
    <property type="evidence" value="ECO:0007669"/>
    <property type="project" value="UniProtKB-UniRule"/>
</dbReference>
<dbReference type="Gene3D" id="3.40.50.300">
    <property type="entry name" value="P-loop containing nucleotide triphosphate hydrolases"/>
    <property type="match status" value="1"/>
</dbReference>
<comment type="catalytic activity">
    <reaction evidence="8">
        <text>(7R,8S)-7,8-diammoniononanoate + CO2 + ATP = (4R,5S)-dethiobiotin + ADP + phosphate + 3 H(+)</text>
        <dbReference type="Rhea" id="RHEA:15805"/>
        <dbReference type="ChEBI" id="CHEBI:15378"/>
        <dbReference type="ChEBI" id="CHEBI:16526"/>
        <dbReference type="ChEBI" id="CHEBI:30616"/>
        <dbReference type="ChEBI" id="CHEBI:43474"/>
        <dbReference type="ChEBI" id="CHEBI:149469"/>
        <dbReference type="ChEBI" id="CHEBI:149473"/>
        <dbReference type="ChEBI" id="CHEBI:456216"/>
        <dbReference type="EC" id="6.3.3.3"/>
    </reaction>
</comment>
<proteinExistence type="inferred from homology"/>
<keyword evidence="1 8" id="KW-0963">Cytoplasm</keyword>
<keyword evidence="2 8" id="KW-0436">Ligase</keyword>
<dbReference type="SUPFAM" id="SSF52540">
    <property type="entry name" value="P-loop containing nucleoside triphosphate hydrolases"/>
    <property type="match status" value="1"/>
</dbReference>
<comment type="similarity">
    <text evidence="8">Belongs to the dethiobiotin synthetase family.</text>
</comment>
<keyword evidence="7 8" id="KW-0460">Magnesium</keyword>
<comment type="subunit">
    <text evidence="8">Homodimer.</text>
</comment>
<evidence type="ECO:0000256" key="8">
    <source>
        <dbReference type="HAMAP-Rule" id="MF_00336"/>
    </source>
</evidence>
<organism evidence="9 10">
    <name type="scientific">Arenimonas maotaiensis</name>
    <dbReference type="NCBI Taxonomy" id="1446479"/>
    <lineage>
        <taxon>Bacteria</taxon>
        <taxon>Pseudomonadati</taxon>
        <taxon>Pseudomonadota</taxon>
        <taxon>Gammaproteobacteria</taxon>
        <taxon>Lysobacterales</taxon>
        <taxon>Lysobacteraceae</taxon>
        <taxon>Arenimonas</taxon>
    </lineage>
</organism>
<accession>A0A917CWV8</accession>
<keyword evidence="4 8" id="KW-0547">Nucleotide-binding</keyword>
<gene>
    <name evidence="8 9" type="primary">bioD</name>
    <name evidence="9" type="ORF">GCM10010960_19990</name>
</gene>
<protein>
    <recommendedName>
        <fullName evidence="8">ATP-dependent dethiobiotin synthetase BioD</fullName>
        <ecNumber evidence="8">6.3.3.3</ecNumber>
    </recommendedName>
    <alternativeName>
        <fullName evidence="8">DTB synthetase</fullName>
        <shortName evidence="8">DTBS</shortName>
    </alternativeName>
    <alternativeName>
        <fullName evidence="8">Dethiobiotin synthase</fullName>
    </alternativeName>
</protein>
<dbReference type="InterPro" id="IPR004472">
    <property type="entry name" value="DTB_synth_BioD"/>
</dbReference>
<feature type="binding site" evidence="8">
    <location>
        <position position="64"/>
    </location>
    <ligand>
        <name>Mg(2+)</name>
        <dbReference type="ChEBI" id="CHEBI:18420"/>
    </ligand>
</feature>
<comment type="caution">
    <text evidence="8">Lacks conserved residue(s) required for the propagation of feature annotation.</text>
</comment>
<dbReference type="Proteomes" id="UP000632858">
    <property type="component" value="Unassembled WGS sequence"/>
</dbReference>
<dbReference type="GO" id="GO:0000287">
    <property type="term" value="F:magnesium ion binding"/>
    <property type="evidence" value="ECO:0007669"/>
    <property type="project" value="UniProtKB-UniRule"/>
</dbReference>
<dbReference type="HAMAP" id="MF_00336">
    <property type="entry name" value="BioD"/>
    <property type="match status" value="1"/>
</dbReference>
<keyword evidence="3 8" id="KW-0479">Metal-binding</keyword>
<evidence type="ECO:0000256" key="7">
    <source>
        <dbReference type="ARBA" id="ARBA00022842"/>
    </source>
</evidence>
<comment type="function">
    <text evidence="8">Catalyzes a mechanistically unusual reaction, the ATP-dependent insertion of CO2 between the N7 and N8 nitrogen atoms of 7,8-diaminopelargonic acid (DAPA, also called 7,8-diammoniononanoate) to form a ureido ring.</text>
</comment>
<dbReference type="GO" id="GO:0004141">
    <property type="term" value="F:dethiobiotin synthase activity"/>
    <property type="evidence" value="ECO:0007669"/>
    <property type="project" value="UniProtKB-UniRule"/>
</dbReference>
<comment type="pathway">
    <text evidence="8">Cofactor biosynthesis; biotin biosynthesis; biotin from 7,8-diaminononanoate: step 1/2.</text>
</comment>
<evidence type="ECO:0000256" key="1">
    <source>
        <dbReference type="ARBA" id="ARBA00022490"/>
    </source>
</evidence>
<dbReference type="NCBIfam" id="TIGR00347">
    <property type="entry name" value="bioD"/>
    <property type="match status" value="1"/>
</dbReference>
<reference evidence="9" key="2">
    <citation type="submission" date="2020-09" db="EMBL/GenBank/DDBJ databases">
        <authorList>
            <person name="Sun Q."/>
            <person name="Zhou Y."/>
        </authorList>
    </citation>
    <scope>NUCLEOTIDE SEQUENCE</scope>
    <source>
        <strain evidence="9">CGMCC 1.12726</strain>
    </source>
</reference>
<evidence type="ECO:0000256" key="2">
    <source>
        <dbReference type="ARBA" id="ARBA00022598"/>
    </source>
</evidence>
<keyword evidence="6 8" id="KW-0067">ATP-binding</keyword>
<evidence type="ECO:0000313" key="10">
    <source>
        <dbReference type="Proteomes" id="UP000632858"/>
    </source>
</evidence>
<dbReference type="Pfam" id="PF13500">
    <property type="entry name" value="AAA_26"/>
    <property type="match status" value="1"/>
</dbReference>
<dbReference type="GO" id="GO:0042803">
    <property type="term" value="F:protein homodimerization activity"/>
    <property type="evidence" value="ECO:0007669"/>
    <property type="project" value="UniProtKB-ARBA"/>
</dbReference>
<sequence length="218" mass="22685">MESIDVKSLPSGGLFVTGTDTEIGKTHSTAALLRALRAVGRRVQGMKPVASGCELVDGAWCNEDALALMTAAGSTAAYADVNPYALPTPTAPQLAAAETGAEITLPAITAAYRRLSADADTVLVEGVGGWLAPLSDTLDQADLVRALDVPVVLVVGLRLGCINHARLTERAVLADGCRLIGWLGNAVAPGFDTDGRYFEALRRSLRTPCLGRLPHAPA</sequence>
<evidence type="ECO:0000256" key="3">
    <source>
        <dbReference type="ARBA" id="ARBA00022723"/>
    </source>
</evidence>
<feature type="binding site" evidence="8">
    <location>
        <begin position="22"/>
        <end position="27"/>
    </location>
    <ligand>
        <name>ATP</name>
        <dbReference type="ChEBI" id="CHEBI:30616"/>
    </ligand>
</feature>
<dbReference type="AlphaFoldDB" id="A0A917CWV8"/>
<dbReference type="PANTHER" id="PTHR43210">
    <property type="entry name" value="DETHIOBIOTIN SYNTHETASE"/>
    <property type="match status" value="1"/>
</dbReference>
<keyword evidence="5 8" id="KW-0093">Biotin biosynthesis</keyword>
<feature type="binding site" evidence="8">
    <location>
        <position position="125"/>
    </location>
    <ligand>
        <name>Mg(2+)</name>
        <dbReference type="ChEBI" id="CHEBI:18420"/>
    </ligand>
</feature>
<dbReference type="PIRSF" id="PIRSF006755">
    <property type="entry name" value="DTB_synth"/>
    <property type="match status" value="1"/>
</dbReference>
<reference evidence="9" key="1">
    <citation type="journal article" date="2014" name="Int. J. Syst. Evol. Microbiol.">
        <title>Complete genome sequence of Corynebacterium casei LMG S-19264T (=DSM 44701T), isolated from a smear-ripened cheese.</title>
        <authorList>
            <consortium name="US DOE Joint Genome Institute (JGI-PGF)"/>
            <person name="Walter F."/>
            <person name="Albersmeier A."/>
            <person name="Kalinowski J."/>
            <person name="Ruckert C."/>
        </authorList>
    </citation>
    <scope>NUCLEOTIDE SEQUENCE</scope>
    <source>
        <strain evidence="9">CGMCC 1.12726</strain>
    </source>
</reference>
<dbReference type="EC" id="6.3.3.3" evidence="8"/>